<protein>
    <submittedName>
        <fullName evidence="1">Uncharacterized protein</fullName>
    </submittedName>
</protein>
<proteinExistence type="predicted"/>
<evidence type="ECO:0000313" key="2">
    <source>
        <dbReference type="Proteomes" id="UP000886653"/>
    </source>
</evidence>
<comment type="caution">
    <text evidence="1">The sequence shown here is derived from an EMBL/GenBank/DDBJ whole genome shotgun (WGS) entry which is preliminary data.</text>
</comment>
<organism evidence="1 2">
    <name type="scientific">Cronartium quercuum f. sp. fusiforme G11</name>
    <dbReference type="NCBI Taxonomy" id="708437"/>
    <lineage>
        <taxon>Eukaryota</taxon>
        <taxon>Fungi</taxon>
        <taxon>Dikarya</taxon>
        <taxon>Basidiomycota</taxon>
        <taxon>Pucciniomycotina</taxon>
        <taxon>Pucciniomycetes</taxon>
        <taxon>Pucciniales</taxon>
        <taxon>Coleosporiaceae</taxon>
        <taxon>Cronartium</taxon>
    </lineage>
</organism>
<dbReference type="AlphaFoldDB" id="A0A9P6N5E8"/>
<keyword evidence="2" id="KW-1185">Reference proteome</keyword>
<gene>
    <name evidence="1" type="ORF">CROQUDRAFT_54504</name>
</gene>
<dbReference type="EMBL" id="MU167560">
    <property type="protein sequence ID" value="KAG0139571.1"/>
    <property type="molecule type" value="Genomic_DNA"/>
</dbReference>
<reference evidence="1" key="1">
    <citation type="submission" date="2013-11" db="EMBL/GenBank/DDBJ databases">
        <title>Genome sequence of the fusiform rust pathogen reveals effectors for host alternation and coevolution with pine.</title>
        <authorList>
            <consortium name="DOE Joint Genome Institute"/>
            <person name="Smith K."/>
            <person name="Pendleton A."/>
            <person name="Kubisiak T."/>
            <person name="Anderson C."/>
            <person name="Salamov A."/>
            <person name="Aerts A."/>
            <person name="Riley R."/>
            <person name="Clum A."/>
            <person name="Lindquist E."/>
            <person name="Ence D."/>
            <person name="Campbell M."/>
            <person name="Kronenberg Z."/>
            <person name="Feau N."/>
            <person name="Dhillon B."/>
            <person name="Hamelin R."/>
            <person name="Burleigh J."/>
            <person name="Smith J."/>
            <person name="Yandell M."/>
            <person name="Nelson C."/>
            <person name="Grigoriev I."/>
            <person name="Davis J."/>
        </authorList>
    </citation>
    <scope>NUCLEOTIDE SEQUENCE</scope>
    <source>
        <strain evidence="1">G11</strain>
    </source>
</reference>
<feature type="non-terminal residue" evidence="1">
    <location>
        <position position="1"/>
    </location>
</feature>
<dbReference type="Proteomes" id="UP000886653">
    <property type="component" value="Unassembled WGS sequence"/>
</dbReference>
<accession>A0A9P6N5E8</accession>
<evidence type="ECO:0000313" key="1">
    <source>
        <dbReference type="EMBL" id="KAG0139571.1"/>
    </source>
</evidence>
<sequence length="129" mass="14781">ILRMIESFNSHYIHPCGSNARAMWKVLCQAHEDSLKMFHCFGTLTTNKFLVTMKMIRDNVTVFRDKMHQLFKKLDALILSNNSLTTNNIFTVTLFVPFPPDWLPIITPLKQLQAVTSSRVVQALKAKAT</sequence>
<name>A0A9P6N5E8_9BASI</name>